<name>A0A553BWD7_9FLAO</name>
<organism evidence="3 5">
    <name type="scientific">Flavobacterium gawalongense</name>
    <dbReference type="NCBI Taxonomy" id="2594432"/>
    <lineage>
        <taxon>Bacteria</taxon>
        <taxon>Pseudomonadati</taxon>
        <taxon>Bacteroidota</taxon>
        <taxon>Flavobacteriia</taxon>
        <taxon>Flavobacteriales</taxon>
        <taxon>Flavobacteriaceae</taxon>
        <taxon>Flavobacterium</taxon>
    </lineage>
</organism>
<comment type="caution">
    <text evidence="3">The sequence shown here is derived from an EMBL/GenBank/DDBJ whole genome shotgun (WGS) entry which is preliminary data.</text>
</comment>
<dbReference type="EMBL" id="VJZN01000005">
    <property type="protein sequence ID" value="TRX08487.1"/>
    <property type="molecule type" value="Genomic_DNA"/>
</dbReference>
<protein>
    <submittedName>
        <fullName evidence="3">Uncharacterized protein</fullName>
    </submittedName>
</protein>
<evidence type="ECO:0000313" key="5">
    <source>
        <dbReference type="Proteomes" id="UP000318669"/>
    </source>
</evidence>
<evidence type="ECO:0000313" key="3">
    <source>
        <dbReference type="EMBL" id="TRX12600.1"/>
    </source>
</evidence>
<feature type="transmembrane region" description="Helical" evidence="1">
    <location>
        <begin position="297"/>
        <end position="317"/>
    </location>
</feature>
<dbReference type="EMBL" id="VJZL01000003">
    <property type="protein sequence ID" value="TRX12600.1"/>
    <property type="molecule type" value="Genomic_DNA"/>
</dbReference>
<sequence length="330" mass="37738">MNKNVPNNLEDQEIDLSQISKKIRSLLQRFNTFLFRCIQFFVKNGIVVSILLIVGVGLGLFLDQTEKNYEHQIIVAPNFKSTDYLYSKIDLLASKIAEKDFFFLKSIGIKNTQEINKISIEPIVDIYKFINNEGQNLELLQLMAQNGDLKTIAKETSISKNYDFHTIILSTQGITSQKRTVEPILNYLNTSPYFRGAQKISISNIRQNIKTKEGIIAQIDGILDQYSSSNGNRQKSDKLIYYNENTQLNDIIKTKDSLTKDIGTLKIQLFNSDKIIKDCTVIMNIQNTKSINGKLKFVLPAVLILGFIFISFFISFYRKQSLKTEQNSTI</sequence>
<accession>A0A553BWD7</accession>
<dbReference type="Proteomes" id="UP000318669">
    <property type="component" value="Unassembled WGS sequence"/>
</dbReference>
<gene>
    <name evidence="3" type="ORF">FNW11_03425</name>
    <name evidence="2" type="ORF">FNW12_04385</name>
</gene>
<dbReference type="OrthoDB" id="1452530at2"/>
<keyword evidence="4" id="KW-1185">Reference proteome</keyword>
<feature type="transmembrane region" description="Helical" evidence="1">
    <location>
        <begin position="33"/>
        <end position="62"/>
    </location>
</feature>
<reference evidence="4 5" key="1">
    <citation type="submission" date="2019-07" db="EMBL/GenBank/DDBJ databases">
        <title>Novel species of Flavobacterium.</title>
        <authorList>
            <person name="Liu Q."/>
            <person name="Xin Y.-H."/>
        </authorList>
    </citation>
    <scope>NUCLEOTIDE SEQUENCE [LARGE SCALE GENOMIC DNA]</scope>
    <source>
        <strain evidence="2 4">GSP39</strain>
        <strain evidence="3 5">GSR22</strain>
    </source>
</reference>
<dbReference type="Proteomes" id="UP000318528">
    <property type="component" value="Unassembled WGS sequence"/>
</dbReference>
<keyword evidence="1" id="KW-1133">Transmembrane helix</keyword>
<dbReference type="RefSeq" id="WP_143387300.1">
    <property type="nucleotide sequence ID" value="NZ_VJZL01000003.1"/>
</dbReference>
<keyword evidence="1" id="KW-0472">Membrane</keyword>
<evidence type="ECO:0000313" key="2">
    <source>
        <dbReference type="EMBL" id="TRX08487.1"/>
    </source>
</evidence>
<evidence type="ECO:0000313" key="4">
    <source>
        <dbReference type="Proteomes" id="UP000318528"/>
    </source>
</evidence>
<evidence type="ECO:0000256" key="1">
    <source>
        <dbReference type="SAM" id="Phobius"/>
    </source>
</evidence>
<dbReference type="AlphaFoldDB" id="A0A553BWD7"/>
<keyword evidence="1" id="KW-0812">Transmembrane</keyword>
<proteinExistence type="predicted"/>